<accession>A0A4R1GEU2</accession>
<dbReference type="InterPro" id="IPR025110">
    <property type="entry name" value="AMP-bd_C"/>
</dbReference>
<dbReference type="OrthoDB" id="9761989at2"/>
<evidence type="ECO:0000259" key="2">
    <source>
        <dbReference type="Pfam" id="PF13193"/>
    </source>
</evidence>
<dbReference type="RefSeq" id="WP_132296017.1">
    <property type="nucleotide sequence ID" value="NZ_SMFU01000011.1"/>
</dbReference>
<dbReference type="PROSITE" id="PS00455">
    <property type="entry name" value="AMP_BINDING"/>
    <property type="match status" value="1"/>
</dbReference>
<keyword evidence="4" id="KW-1185">Reference proteome</keyword>
<dbReference type="Gene3D" id="3.30.300.30">
    <property type="match status" value="1"/>
</dbReference>
<dbReference type="EMBL" id="SMFU01000011">
    <property type="protein sequence ID" value="TCK04319.1"/>
    <property type="molecule type" value="Genomic_DNA"/>
</dbReference>
<dbReference type="GO" id="GO:0016878">
    <property type="term" value="F:acid-thiol ligase activity"/>
    <property type="evidence" value="ECO:0007669"/>
    <property type="project" value="UniProtKB-ARBA"/>
</dbReference>
<gene>
    <name evidence="3" type="ORF">CLV83_3737</name>
</gene>
<sequence>MYKKNFKSWPPGMPHEVALPTETVFSNLEKAYRKHPEKIAMVFYETEISYRELYESSCRMAGWLTQHSGVGKGDRVGIFSQNSPQYVIAFYAILCAGGVAVPMNPMSVEEELAFLLEDSGAKALFAATELNESFEKIVAGLGVSVIGIEYSDYLRAETDLPVPEFVSQPPFADSLQSLKSFTRWRDALAQGEPMEPVQTSLDDLVMLPYTSGSTGNPKGCMHDSVSAQHAMRAIYDWFGIRADDSILVVAPMFHVVGLQAGMNSTIAQGATMVILPRWDRTVAAHAIHNYRVTVWPTVPAMVIDLINAPDFDKEEIASLRVLLGGGASMPEAVAEHLHQLCGLTYHEGWGMTETGCPGTTNPLHAPKSQCGGLPCLNSDVRIVDFTTLEDMPVGEVGEVLFAGPQLCRGYWQNDAANAKEFVELDGVRYLRTGDLGRMDEDGYLFLVDRIKRMINASGYKVWPSQVETVLHRHPAVQEACVIAAQDEKRGETVKALIVLKREYDLTTPESIIEWSREHMAAYKIPRIVEFIDALPKSGSGKILWRRIQEMEDENKKKLADLEVS</sequence>
<protein>
    <submittedName>
        <fullName evidence="3">Fatty-acyl-CoA synthase</fullName>
    </submittedName>
</protein>
<dbReference type="SUPFAM" id="SSF56801">
    <property type="entry name" value="Acetyl-CoA synthetase-like"/>
    <property type="match status" value="1"/>
</dbReference>
<reference evidence="3 4" key="1">
    <citation type="submission" date="2019-03" db="EMBL/GenBank/DDBJ databases">
        <title>Genomic Encyclopedia of Archaeal and Bacterial Type Strains, Phase II (KMG-II): from individual species to whole genera.</title>
        <authorList>
            <person name="Goeker M."/>
        </authorList>
    </citation>
    <scope>NUCLEOTIDE SEQUENCE [LARGE SCALE GENOMIC DNA]</scope>
    <source>
        <strain evidence="3 4">DSM 27697</strain>
    </source>
</reference>
<dbReference type="Pfam" id="PF13193">
    <property type="entry name" value="AMP-binding_C"/>
    <property type="match status" value="1"/>
</dbReference>
<dbReference type="InterPro" id="IPR020845">
    <property type="entry name" value="AMP-binding_CS"/>
</dbReference>
<comment type="caution">
    <text evidence="3">The sequence shown here is derived from an EMBL/GenBank/DDBJ whole genome shotgun (WGS) entry which is preliminary data.</text>
</comment>
<evidence type="ECO:0000313" key="4">
    <source>
        <dbReference type="Proteomes" id="UP000294546"/>
    </source>
</evidence>
<dbReference type="Proteomes" id="UP000294546">
    <property type="component" value="Unassembled WGS sequence"/>
</dbReference>
<dbReference type="NCBIfam" id="NF006181">
    <property type="entry name" value="PRK08314.1"/>
    <property type="match status" value="1"/>
</dbReference>
<feature type="domain" description="AMP-dependent synthetase/ligase" evidence="1">
    <location>
        <begin position="29"/>
        <end position="411"/>
    </location>
</feature>
<dbReference type="InterPro" id="IPR045851">
    <property type="entry name" value="AMP-bd_C_sf"/>
</dbReference>
<dbReference type="InterPro" id="IPR042099">
    <property type="entry name" value="ANL_N_sf"/>
</dbReference>
<evidence type="ECO:0000259" key="1">
    <source>
        <dbReference type="Pfam" id="PF00501"/>
    </source>
</evidence>
<evidence type="ECO:0000313" key="3">
    <source>
        <dbReference type="EMBL" id="TCK04319.1"/>
    </source>
</evidence>
<dbReference type="PANTHER" id="PTHR43767">
    <property type="entry name" value="LONG-CHAIN-FATTY-ACID--COA LIGASE"/>
    <property type="match status" value="1"/>
</dbReference>
<dbReference type="InterPro" id="IPR050237">
    <property type="entry name" value="ATP-dep_AMP-bd_enzyme"/>
</dbReference>
<dbReference type="InterPro" id="IPR000873">
    <property type="entry name" value="AMP-dep_synth/lig_dom"/>
</dbReference>
<name>A0A4R1GEU2_9GAMM</name>
<feature type="domain" description="AMP-binding enzyme C-terminal" evidence="2">
    <location>
        <begin position="465"/>
        <end position="541"/>
    </location>
</feature>
<dbReference type="AlphaFoldDB" id="A0A4R1GEU2"/>
<dbReference type="Pfam" id="PF00501">
    <property type="entry name" value="AMP-binding"/>
    <property type="match status" value="1"/>
</dbReference>
<proteinExistence type="predicted"/>
<dbReference type="PANTHER" id="PTHR43767:SF1">
    <property type="entry name" value="NONRIBOSOMAL PEPTIDE SYNTHASE PES1 (EUROFUNG)-RELATED"/>
    <property type="match status" value="1"/>
</dbReference>
<dbReference type="Gene3D" id="3.40.50.12780">
    <property type="entry name" value="N-terminal domain of ligase-like"/>
    <property type="match status" value="1"/>
</dbReference>
<organism evidence="3 4">
    <name type="scientific">Marinobacterium mangrovicola</name>
    <dbReference type="NCBI Taxonomy" id="1476959"/>
    <lineage>
        <taxon>Bacteria</taxon>
        <taxon>Pseudomonadati</taxon>
        <taxon>Pseudomonadota</taxon>
        <taxon>Gammaproteobacteria</taxon>
        <taxon>Oceanospirillales</taxon>
        <taxon>Oceanospirillaceae</taxon>
        <taxon>Marinobacterium</taxon>
    </lineage>
</organism>